<sequence length="61" mass="6754">MVSAGEVGRATIIGEMTGLNARRNPDEGERNDDRQRADDKDEKPESSLKTLVVEPHSDWSS</sequence>
<evidence type="ECO:0000256" key="1">
    <source>
        <dbReference type="SAM" id="MobiDB-lite"/>
    </source>
</evidence>
<feature type="compositionally biased region" description="Basic and acidic residues" evidence="1">
    <location>
        <begin position="23"/>
        <end position="46"/>
    </location>
</feature>
<dbReference type="EMBL" id="LWCS01000031">
    <property type="protein sequence ID" value="OAN36978.1"/>
    <property type="molecule type" value="Genomic_DNA"/>
</dbReference>
<gene>
    <name evidence="2" type="ORF">A4X20_23870</name>
</gene>
<evidence type="ECO:0000313" key="2">
    <source>
        <dbReference type="EMBL" id="OAN36978.1"/>
    </source>
</evidence>
<evidence type="ECO:0000313" key="3">
    <source>
        <dbReference type="Proteomes" id="UP000078396"/>
    </source>
</evidence>
<protein>
    <submittedName>
        <fullName evidence="2">Uncharacterized protein</fullName>
    </submittedName>
</protein>
<dbReference type="Proteomes" id="UP000078396">
    <property type="component" value="Unassembled WGS sequence"/>
</dbReference>
<proteinExistence type="predicted"/>
<name>A0A178LU58_MYCIR</name>
<organism evidence="2 3">
    <name type="scientific">Mycolicibacterium iranicum</name>
    <name type="common">Mycobacterium iranicum</name>
    <dbReference type="NCBI Taxonomy" id="912594"/>
    <lineage>
        <taxon>Bacteria</taxon>
        <taxon>Bacillati</taxon>
        <taxon>Actinomycetota</taxon>
        <taxon>Actinomycetes</taxon>
        <taxon>Mycobacteriales</taxon>
        <taxon>Mycobacteriaceae</taxon>
        <taxon>Mycolicibacterium</taxon>
    </lineage>
</organism>
<accession>A0A178LU58</accession>
<dbReference type="AlphaFoldDB" id="A0A178LU58"/>
<reference evidence="2 3" key="1">
    <citation type="submission" date="2016-04" db="EMBL/GenBank/DDBJ databases">
        <title>Draft Genome Sequences of Staphylococcus capitis Strain H36, S. capitis Strain H65, S. cohnii Strain H62, S. hominis Strain H69, Mycobacterium iranicum Strain H39, Plantibacter sp. Strain H53, Pseudomonas oryzihabitans Strain H72, and Microbacterium sp. Strain H83, isolated from residential settings.</title>
        <authorList>
            <person name="Lymperopoulou D."/>
            <person name="Adams R.I."/>
            <person name="Lindow S."/>
            <person name="Coil D.A."/>
            <person name="Jospin G."/>
            <person name="Eisen J.A."/>
        </authorList>
    </citation>
    <scope>NUCLEOTIDE SEQUENCE [LARGE SCALE GENOMIC DNA]</scope>
    <source>
        <strain evidence="2 3">H39</strain>
    </source>
</reference>
<feature type="region of interest" description="Disordered" evidence="1">
    <location>
        <begin position="1"/>
        <end position="61"/>
    </location>
</feature>
<comment type="caution">
    <text evidence="2">The sequence shown here is derived from an EMBL/GenBank/DDBJ whole genome shotgun (WGS) entry which is preliminary data.</text>
</comment>